<dbReference type="EMBL" id="JAHRGL010000057">
    <property type="protein sequence ID" value="MBV2134480.1"/>
    <property type="molecule type" value="Genomic_DNA"/>
</dbReference>
<evidence type="ECO:0000313" key="2">
    <source>
        <dbReference type="EMBL" id="MBV2134480.1"/>
    </source>
</evidence>
<protein>
    <submittedName>
        <fullName evidence="2">Multidrug transporter</fullName>
    </submittedName>
</protein>
<organism evidence="2 3">
    <name type="scientific">Geopseudomonas aromaticivorans</name>
    <dbReference type="NCBI Taxonomy" id="2849492"/>
    <lineage>
        <taxon>Bacteria</taxon>
        <taxon>Pseudomonadati</taxon>
        <taxon>Pseudomonadota</taxon>
        <taxon>Gammaproteobacteria</taxon>
        <taxon>Pseudomonadales</taxon>
        <taxon>Pseudomonadaceae</taxon>
        <taxon>Geopseudomonas</taxon>
    </lineage>
</organism>
<keyword evidence="1" id="KW-1133">Transmembrane helix</keyword>
<reference evidence="2 3" key="1">
    <citation type="submission" date="2021-06" db="EMBL/GenBank/DDBJ databases">
        <title>Differences between aerobic and microaerobic xylene degrading microbial communities.</title>
        <authorList>
            <person name="Banerjee S."/>
            <person name="Tancsics A."/>
        </authorList>
    </citation>
    <scope>NUCLEOTIDE SEQUENCE [LARGE SCALE GENOMIC DNA]</scope>
    <source>
        <strain evidence="2 3">MAP12</strain>
    </source>
</reference>
<dbReference type="RefSeq" id="WP_217682915.1">
    <property type="nucleotide sequence ID" value="NZ_JAHRGL010000057.1"/>
</dbReference>
<evidence type="ECO:0000313" key="3">
    <source>
        <dbReference type="Proteomes" id="UP000813068"/>
    </source>
</evidence>
<sequence>MLIGALLTFTWLVLLVRYPSRALAISLAALVGLALLALAVLWQDSREQRRLEHLELSLALDASCPADLPLRARLRNGSDAVLHELRWQVGAYQPGDSINLAALHYDSPHYRVPQALLPGSGWQECLPLPPLRPGYRASSLEFRAEQLRGRFGE</sequence>
<feature type="transmembrane region" description="Helical" evidence="1">
    <location>
        <begin position="25"/>
        <end position="42"/>
    </location>
</feature>
<evidence type="ECO:0000256" key="1">
    <source>
        <dbReference type="SAM" id="Phobius"/>
    </source>
</evidence>
<keyword evidence="3" id="KW-1185">Reference proteome</keyword>
<dbReference type="Proteomes" id="UP000813068">
    <property type="component" value="Unassembled WGS sequence"/>
</dbReference>
<keyword evidence="1" id="KW-0812">Transmembrane</keyword>
<keyword evidence="1" id="KW-0472">Membrane</keyword>
<gene>
    <name evidence="2" type="ORF">KRX52_16995</name>
</gene>
<comment type="caution">
    <text evidence="2">The sequence shown here is derived from an EMBL/GenBank/DDBJ whole genome shotgun (WGS) entry which is preliminary data.</text>
</comment>
<accession>A0ABS6N099</accession>
<proteinExistence type="predicted"/>
<name>A0ABS6N099_9GAMM</name>